<evidence type="ECO:0000256" key="9">
    <source>
        <dbReference type="HAMAP-Rule" id="MF_01629"/>
    </source>
</evidence>
<keyword evidence="8 9" id="KW-0664">Pyridoxine biosynthesis</keyword>
<dbReference type="RefSeq" id="WP_085472811.1">
    <property type="nucleotide sequence ID" value="NZ_FXAU01000003.1"/>
</dbReference>
<feature type="binding site" evidence="9 11">
    <location>
        <position position="86"/>
    </location>
    <ligand>
        <name>FMN</name>
        <dbReference type="ChEBI" id="CHEBI:58210"/>
    </ligand>
</feature>
<dbReference type="GO" id="GO:0010181">
    <property type="term" value="F:FMN binding"/>
    <property type="evidence" value="ECO:0007669"/>
    <property type="project" value="UniProtKB-UniRule"/>
</dbReference>
<feature type="binding site" evidence="9 11">
    <location>
        <position position="190"/>
    </location>
    <ligand>
        <name>FMN</name>
        <dbReference type="ChEBI" id="CHEBI:58210"/>
    </ligand>
</feature>
<comment type="catalytic activity">
    <reaction evidence="9">
        <text>pyridoxine 5'-phosphate + O2 = pyridoxal 5'-phosphate + H2O2</text>
        <dbReference type="Rhea" id="RHEA:15149"/>
        <dbReference type="ChEBI" id="CHEBI:15379"/>
        <dbReference type="ChEBI" id="CHEBI:16240"/>
        <dbReference type="ChEBI" id="CHEBI:58589"/>
        <dbReference type="ChEBI" id="CHEBI:597326"/>
        <dbReference type="EC" id="1.4.3.5"/>
    </reaction>
</comment>
<evidence type="ECO:0000256" key="4">
    <source>
        <dbReference type="ARBA" id="ARBA00011738"/>
    </source>
</evidence>
<feature type="binding site" evidence="9 11">
    <location>
        <position position="109"/>
    </location>
    <ligand>
        <name>FMN</name>
        <dbReference type="ChEBI" id="CHEBI:58210"/>
    </ligand>
</feature>
<comment type="pathway">
    <text evidence="2 9">Cofactor metabolism; pyridoxal 5'-phosphate salvage; pyridoxal 5'-phosphate from pyridoxine 5'-phosphate: step 1/1.</text>
</comment>
<dbReference type="PANTHER" id="PTHR10851:SF0">
    <property type="entry name" value="PYRIDOXINE-5'-PHOSPHATE OXIDASE"/>
    <property type="match status" value="1"/>
</dbReference>
<gene>
    <name evidence="9" type="primary">pdxH</name>
    <name evidence="14" type="ORF">SAMN05660862_2074</name>
</gene>
<dbReference type="GO" id="GO:0008615">
    <property type="term" value="P:pyridoxine biosynthetic process"/>
    <property type="evidence" value="ECO:0007669"/>
    <property type="project" value="UniProtKB-UniRule"/>
</dbReference>
<dbReference type="Gene3D" id="2.30.110.10">
    <property type="entry name" value="Electron Transport, Fmn-binding Protein, Chain A"/>
    <property type="match status" value="1"/>
</dbReference>
<dbReference type="OrthoDB" id="9780392at2"/>
<protein>
    <recommendedName>
        <fullName evidence="9">Pyridoxine/pyridoxamine 5'-phosphate oxidase</fullName>
        <ecNumber evidence="9">1.4.3.5</ecNumber>
    </recommendedName>
    <alternativeName>
        <fullName evidence="9">PNP/PMP oxidase</fullName>
        <shortName evidence="9">PNPOx</shortName>
    </alternativeName>
    <alternativeName>
        <fullName evidence="9">Pyridoxal 5'-phosphate synthase</fullName>
    </alternativeName>
</protein>
<name>A0A1X7JR29_9SPHI</name>
<evidence type="ECO:0000313" key="15">
    <source>
        <dbReference type="Proteomes" id="UP000192980"/>
    </source>
</evidence>
<feature type="binding site" evidence="9 10">
    <location>
        <begin position="196"/>
        <end position="198"/>
    </location>
    <ligand>
        <name>substrate</name>
    </ligand>
</feature>
<feature type="binding site" evidence="9 11">
    <location>
        <position position="200"/>
    </location>
    <ligand>
        <name>FMN</name>
        <dbReference type="ChEBI" id="CHEBI:58210"/>
    </ligand>
</feature>
<dbReference type="EMBL" id="FXAU01000003">
    <property type="protein sequence ID" value="SMG30745.1"/>
    <property type="molecule type" value="Genomic_DNA"/>
</dbReference>
<evidence type="ECO:0000256" key="7">
    <source>
        <dbReference type="ARBA" id="ARBA00023002"/>
    </source>
</evidence>
<feature type="binding site" evidence="9 11">
    <location>
        <position position="87"/>
    </location>
    <ligand>
        <name>FMN</name>
        <dbReference type="ChEBI" id="CHEBI:58210"/>
    </ligand>
</feature>
<feature type="binding site" evidence="9 11">
    <location>
        <begin position="80"/>
        <end position="81"/>
    </location>
    <ligand>
        <name>FMN</name>
        <dbReference type="ChEBI" id="CHEBI:58210"/>
    </ligand>
</feature>
<evidence type="ECO:0000256" key="11">
    <source>
        <dbReference type="PIRSR" id="PIRSR000190-2"/>
    </source>
</evidence>
<dbReference type="PANTHER" id="PTHR10851">
    <property type="entry name" value="PYRIDOXINE-5-PHOSPHATE OXIDASE"/>
    <property type="match status" value="1"/>
</dbReference>
<feature type="binding site" evidence="9 10">
    <location>
        <position position="135"/>
    </location>
    <ligand>
        <name>substrate</name>
    </ligand>
</feature>
<evidence type="ECO:0000259" key="12">
    <source>
        <dbReference type="Pfam" id="PF01243"/>
    </source>
</evidence>
<dbReference type="NCBIfam" id="TIGR00558">
    <property type="entry name" value="pdxH"/>
    <property type="match status" value="1"/>
</dbReference>
<feature type="binding site" evidence="9 10">
    <location>
        <position position="131"/>
    </location>
    <ligand>
        <name>substrate</name>
    </ligand>
</feature>
<feature type="binding site" evidence="9 11">
    <location>
        <begin position="65"/>
        <end position="70"/>
    </location>
    <ligand>
        <name>FMN</name>
        <dbReference type="ChEBI" id="CHEBI:58210"/>
    </ligand>
</feature>
<keyword evidence="7 9" id="KW-0560">Oxidoreductase</keyword>
<comment type="catalytic activity">
    <reaction evidence="9">
        <text>pyridoxamine 5'-phosphate + O2 + H2O = pyridoxal 5'-phosphate + H2O2 + NH4(+)</text>
        <dbReference type="Rhea" id="RHEA:15817"/>
        <dbReference type="ChEBI" id="CHEBI:15377"/>
        <dbReference type="ChEBI" id="CHEBI:15379"/>
        <dbReference type="ChEBI" id="CHEBI:16240"/>
        <dbReference type="ChEBI" id="CHEBI:28938"/>
        <dbReference type="ChEBI" id="CHEBI:58451"/>
        <dbReference type="ChEBI" id="CHEBI:597326"/>
        <dbReference type="EC" id="1.4.3.5"/>
    </reaction>
</comment>
<feature type="binding site" evidence="9 11">
    <location>
        <begin position="144"/>
        <end position="145"/>
    </location>
    <ligand>
        <name>FMN</name>
        <dbReference type="ChEBI" id="CHEBI:58210"/>
    </ligand>
</feature>
<comment type="subunit">
    <text evidence="4 9">Homodimer.</text>
</comment>
<dbReference type="GO" id="GO:0004733">
    <property type="term" value="F:pyridoxamine phosphate oxidase activity"/>
    <property type="evidence" value="ECO:0007669"/>
    <property type="project" value="UniProtKB-UniRule"/>
</dbReference>
<evidence type="ECO:0000256" key="2">
    <source>
        <dbReference type="ARBA" id="ARBA00005037"/>
    </source>
</evidence>
<keyword evidence="5 9" id="KW-0285">Flavoprotein</keyword>
<accession>A0A1X7JR29</accession>
<dbReference type="InterPro" id="IPR011576">
    <property type="entry name" value="Pyridox_Oxase_N"/>
</dbReference>
<evidence type="ECO:0000256" key="5">
    <source>
        <dbReference type="ARBA" id="ARBA00022630"/>
    </source>
</evidence>
<dbReference type="Pfam" id="PF01243">
    <property type="entry name" value="PNPOx_N"/>
    <property type="match status" value="1"/>
</dbReference>
<evidence type="ECO:0000256" key="10">
    <source>
        <dbReference type="PIRSR" id="PIRSR000190-1"/>
    </source>
</evidence>
<proteinExistence type="inferred from homology"/>
<dbReference type="InterPro" id="IPR000659">
    <property type="entry name" value="Pyridox_Oxase"/>
</dbReference>
<dbReference type="HAMAP" id="MF_01629">
    <property type="entry name" value="PdxH"/>
    <property type="match status" value="1"/>
</dbReference>
<dbReference type="FunFam" id="2.30.110.10:FF:000005">
    <property type="entry name" value="NAD(P)H-hydrate epimerase"/>
    <property type="match status" value="1"/>
</dbReference>
<evidence type="ECO:0000259" key="13">
    <source>
        <dbReference type="Pfam" id="PF10590"/>
    </source>
</evidence>
<comment type="cofactor">
    <cofactor evidence="9 11">
        <name>FMN</name>
        <dbReference type="ChEBI" id="CHEBI:58210"/>
    </cofactor>
    <text evidence="9 11">Binds 1 FMN per subunit.</text>
</comment>
<dbReference type="AlphaFoldDB" id="A0A1X7JR29"/>
<keyword evidence="6 9" id="KW-0288">FMN</keyword>
<dbReference type="PROSITE" id="PS01064">
    <property type="entry name" value="PYRIDOX_OXIDASE"/>
    <property type="match status" value="1"/>
</dbReference>
<evidence type="ECO:0000256" key="1">
    <source>
        <dbReference type="ARBA" id="ARBA00004738"/>
    </source>
</evidence>
<feature type="domain" description="Pyridoxine 5'-phosphate oxidase dimerisation C-terminal" evidence="13">
    <location>
        <begin position="177"/>
        <end position="218"/>
    </location>
</feature>
<dbReference type="InterPro" id="IPR019740">
    <property type="entry name" value="Pyridox_Oxase_CS"/>
</dbReference>
<comment type="pathway">
    <text evidence="1 9">Cofactor metabolism; pyridoxal 5'-phosphate salvage; pyridoxal 5'-phosphate from pyridoxamine 5'-phosphate: step 1/1.</text>
</comment>
<comment type="function">
    <text evidence="9">Catalyzes the oxidation of either pyridoxine 5'-phosphate (PNP) or pyridoxamine 5'-phosphate (PMP) into pyridoxal 5'-phosphate (PLP).</text>
</comment>
<feature type="domain" description="Pyridoxamine 5'-phosphate oxidase N-terminal" evidence="12">
    <location>
        <begin position="37"/>
        <end position="163"/>
    </location>
</feature>
<evidence type="ECO:0000256" key="6">
    <source>
        <dbReference type="ARBA" id="ARBA00022643"/>
    </source>
</evidence>
<dbReference type="NCBIfam" id="NF004231">
    <property type="entry name" value="PRK05679.1"/>
    <property type="match status" value="1"/>
</dbReference>
<feature type="binding site" evidence="9 10">
    <location>
        <position position="70"/>
    </location>
    <ligand>
        <name>substrate</name>
    </ligand>
</feature>
<organism evidence="14 15">
    <name type="scientific">Sphingobacterium psychroaquaticum</name>
    <dbReference type="NCBI Taxonomy" id="561061"/>
    <lineage>
        <taxon>Bacteria</taxon>
        <taxon>Pseudomonadati</taxon>
        <taxon>Bacteroidota</taxon>
        <taxon>Sphingobacteriia</taxon>
        <taxon>Sphingobacteriales</taxon>
        <taxon>Sphingobacteriaceae</taxon>
        <taxon>Sphingobacterium</taxon>
    </lineage>
</organism>
<dbReference type="InterPro" id="IPR019576">
    <property type="entry name" value="Pyridoxamine_oxidase_dimer_C"/>
</dbReference>
<dbReference type="InterPro" id="IPR012349">
    <property type="entry name" value="Split_barrel_FMN-bd"/>
</dbReference>
<sequence length="218" mass="25261">MSIIHKDIAAIREDYSKYSLDEKDTLAKPIEQFKKWFEEAVNAEVIEANAMVLATNSTDGYPSSRVVLLKDIKPEGFSFFTNYKSKKGISMLGNNKVSLLFFWPELQRQVRIEGLVRQLPQEDSDEYFASRPKMSKIGAIASPQSHVIKDRSVLEERVAELEAIYQTEDAVPRPEHWGGYLVEPVYVEFWQGRSSRLHDRVVYERDAELQWTRFRIAP</sequence>
<evidence type="ECO:0000313" key="14">
    <source>
        <dbReference type="EMBL" id="SMG30745.1"/>
    </source>
</evidence>
<dbReference type="EC" id="1.4.3.5" evidence="9"/>
<evidence type="ECO:0000256" key="3">
    <source>
        <dbReference type="ARBA" id="ARBA00007301"/>
    </source>
</evidence>
<comment type="similarity">
    <text evidence="3 9">Belongs to the pyridoxamine 5'-phosphate oxidase family.</text>
</comment>
<evidence type="ECO:0000256" key="8">
    <source>
        <dbReference type="ARBA" id="ARBA00023096"/>
    </source>
</evidence>
<dbReference type="UniPathway" id="UPA01068">
    <property type="reaction ID" value="UER00304"/>
</dbReference>
<dbReference type="STRING" id="561061.SAMN05660862_2074"/>
<dbReference type="SUPFAM" id="SSF50475">
    <property type="entry name" value="FMN-binding split barrel"/>
    <property type="match status" value="1"/>
</dbReference>
<dbReference type="Pfam" id="PF10590">
    <property type="entry name" value="PNP_phzG_C"/>
    <property type="match status" value="1"/>
</dbReference>
<keyword evidence="15" id="KW-1185">Reference proteome</keyword>
<reference evidence="14 15" key="1">
    <citation type="submission" date="2017-04" db="EMBL/GenBank/DDBJ databases">
        <authorList>
            <person name="Afonso C.L."/>
            <person name="Miller P.J."/>
            <person name="Scott M.A."/>
            <person name="Spackman E."/>
            <person name="Goraichik I."/>
            <person name="Dimitrov K.M."/>
            <person name="Suarez D.L."/>
            <person name="Swayne D.E."/>
        </authorList>
    </citation>
    <scope>NUCLEOTIDE SEQUENCE [LARGE SCALE GENOMIC DNA]</scope>
    <source>
        <strain evidence="14 15">DSM 22418</strain>
    </source>
</reference>
<feature type="binding site" evidence="10">
    <location>
        <begin position="12"/>
        <end position="15"/>
    </location>
    <ligand>
        <name>substrate</name>
    </ligand>
</feature>
<feature type="binding site" evidence="9 10">
    <location>
        <position position="127"/>
    </location>
    <ligand>
        <name>substrate</name>
    </ligand>
</feature>
<dbReference type="Proteomes" id="UP000192980">
    <property type="component" value="Unassembled WGS sequence"/>
</dbReference>
<dbReference type="PIRSF" id="PIRSF000190">
    <property type="entry name" value="Pyd_amn-ph_oxd"/>
    <property type="match status" value="1"/>
</dbReference>